<organism evidence="6 7">
    <name type="scientific">Microtetraspora malaysiensis</name>
    <dbReference type="NCBI Taxonomy" id="161358"/>
    <lineage>
        <taxon>Bacteria</taxon>
        <taxon>Bacillati</taxon>
        <taxon>Actinomycetota</taxon>
        <taxon>Actinomycetes</taxon>
        <taxon>Streptosporangiales</taxon>
        <taxon>Streptosporangiaceae</taxon>
        <taxon>Microtetraspora</taxon>
    </lineage>
</organism>
<evidence type="ECO:0000256" key="1">
    <source>
        <dbReference type="ARBA" id="ARBA00023015"/>
    </source>
</evidence>
<dbReference type="Pfam" id="PF00440">
    <property type="entry name" value="TetR_N"/>
    <property type="match status" value="1"/>
</dbReference>
<proteinExistence type="predicted"/>
<keyword evidence="1" id="KW-0805">Transcription regulation</keyword>
<dbReference type="Pfam" id="PF21597">
    <property type="entry name" value="TetR_C_43"/>
    <property type="match status" value="1"/>
</dbReference>
<evidence type="ECO:0000259" key="5">
    <source>
        <dbReference type="PROSITE" id="PS50977"/>
    </source>
</evidence>
<feature type="domain" description="HTH tetR-type" evidence="5">
    <location>
        <begin position="16"/>
        <end position="75"/>
    </location>
</feature>
<feature type="DNA-binding region" description="H-T-H motif" evidence="4">
    <location>
        <begin position="38"/>
        <end position="57"/>
    </location>
</feature>
<keyword evidence="3" id="KW-0804">Transcription</keyword>
<dbReference type="Proteomes" id="UP001602013">
    <property type="component" value="Unassembled WGS sequence"/>
</dbReference>
<evidence type="ECO:0000256" key="3">
    <source>
        <dbReference type="ARBA" id="ARBA00023163"/>
    </source>
</evidence>
<dbReference type="InterPro" id="IPR001647">
    <property type="entry name" value="HTH_TetR"/>
</dbReference>
<accession>A0ABW6SL27</accession>
<dbReference type="PANTHER" id="PTHR30055">
    <property type="entry name" value="HTH-TYPE TRANSCRIPTIONAL REGULATOR RUTR"/>
    <property type="match status" value="1"/>
</dbReference>
<dbReference type="PRINTS" id="PR00455">
    <property type="entry name" value="HTHTETR"/>
</dbReference>
<dbReference type="Gene3D" id="1.10.357.10">
    <property type="entry name" value="Tetracycline Repressor, domain 2"/>
    <property type="match status" value="1"/>
</dbReference>
<reference evidence="6 7" key="1">
    <citation type="submission" date="2024-10" db="EMBL/GenBank/DDBJ databases">
        <title>The Natural Products Discovery Center: Release of the First 8490 Sequenced Strains for Exploring Actinobacteria Biosynthetic Diversity.</title>
        <authorList>
            <person name="Kalkreuter E."/>
            <person name="Kautsar S.A."/>
            <person name="Yang D."/>
            <person name="Bader C.D."/>
            <person name="Teijaro C.N."/>
            <person name="Fluegel L."/>
            <person name="Davis C.M."/>
            <person name="Simpson J.R."/>
            <person name="Lauterbach L."/>
            <person name="Steele A.D."/>
            <person name="Gui C."/>
            <person name="Meng S."/>
            <person name="Li G."/>
            <person name="Viehrig K."/>
            <person name="Ye F."/>
            <person name="Su P."/>
            <person name="Kiefer A.F."/>
            <person name="Nichols A."/>
            <person name="Cepeda A.J."/>
            <person name="Yan W."/>
            <person name="Fan B."/>
            <person name="Jiang Y."/>
            <person name="Adhikari A."/>
            <person name="Zheng C.-J."/>
            <person name="Schuster L."/>
            <person name="Cowan T.M."/>
            <person name="Smanski M.J."/>
            <person name="Chevrette M.G."/>
            <person name="De Carvalho L.P.S."/>
            <person name="Shen B."/>
        </authorList>
    </citation>
    <scope>NUCLEOTIDE SEQUENCE [LARGE SCALE GENOMIC DNA]</scope>
    <source>
        <strain evidence="6 7">NPDC002173</strain>
    </source>
</reference>
<dbReference type="InterPro" id="IPR050109">
    <property type="entry name" value="HTH-type_TetR-like_transc_reg"/>
</dbReference>
<comment type="caution">
    <text evidence="6">The sequence shown here is derived from an EMBL/GenBank/DDBJ whole genome shotgun (WGS) entry which is preliminary data.</text>
</comment>
<dbReference type="SUPFAM" id="SSF48498">
    <property type="entry name" value="Tetracyclin repressor-like, C-terminal domain"/>
    <property type="match status" value="1"/>
</dbReference>
<keyword evidence="2 4" id="KW-0238">DNA-binding</keyword>
<name>A0ABW6SL27_9ACTN</name>
<dbReference type="InterPro" id="IPR036271">
    <property type="entry name" value="Tet_transcr_reg_TetR-rel_C_sf"/>
</dbReference>
<sequence>MTADGLISARRRSDARRNHDLIITAARETFAESGPDASLNEIARRAGVGPGTLYRHFPNRSALLTAVLQDRIDTLREHARRLLPAESADEALAEWLRAFLDHARVNQGLACTLMLEERDAPGLDCQRVIEEAVAALLSRAQRDGAARPDLTPGDLIQLVVGIALSTARNDDDPGRADRLLALVLDAVHARPQREAGA</sequence>
<dbReference type="PROSITE" id="PS50977">
    <property type="entry name" value="HTH_TETR_2"/>
    <property type="match status" value="1"/>
</dbReference>
<dbReference type="RefSeq" id="WP_387409738.1">
    <property type="nucleotide sequence ID" value="NZ_CP191998.1"/>
</dbReference>
<evidence type="ECO:0000256" key="2">
    <source>
        <dbReference type="ARBA" id="ARBA00023125"/>
    </source>
</evidence>
<evidence type="ECO:0000313" key="6">
    <source>
        <dbReference type="EMBL" id="MFF3665659.1"/>
    </source>
</evidence>
<dbReference type="PANTHER" id="PTHR30055:SF234">
    <property type="entry name" value="HTH-TYPE TRANSCRIPTIONAL REGULATOR BETI"/>
    <property type="match status" value="1"/>
</dbReference>
<evidence type="ECO:0000313" key="7">
    <source>
        <dbReference type="Proteomes" id="UP001602013"/>
    </source>
</evidence>
<gene>
    <name evidence="6" type="ORF">ACFYXI_08685</name>
</gene>
<dbReference type="SUPFAM" id="SSF46689">
    <property type="entry name" value="Homeodomain-like"/>
    <property type="match status" value="1"/>
</dbReference>
<protein>
    <submittedName>
        <fullName evidence="6">TetR/AcrR family transcriptional regulator</fullName>
    </submittedName>
</protein>
<dbReference type="InterPro" id="IPR049445">
    <property type="entry name" value="TetR_SbtR-like_C"/>
</dbReference>
<evidence type="ECO:0000256" key="4">
    <source>
        <dbReference type="PROSITE-ProRule" id="PRU00335"/>
    </source>
</evidence>
<dbReference type="InterPro" id="IPR009057">
    <property type="entry name" value="Homeodomain-like_sf"/>
</dbReference>
<dbReference type="EMBL" id="JBIASD010000004">
    <property type="protein sequence ID" value="MFF3665659.1"/>
    <property type="molecule type" value="Genomic_DNA"/>
</dbReference>
<keyword evidence="7" id="KW-1185">Reference proteome</keyword>